<dbReference type="InterPro" id="IPR029058">
    <property type="entry name" value="AB_hydrolase_fold"/>
</dbReference>
<keyword evidence="4" id="KW-1185">Reference proteome</keyword>
<proteinExistence type="inferred from homology"/>
<dbReference type="WBParaSite" id="Csp11.Scaffold502.g2329.t1">
    <property type="protein sequence ID" value="Csp11.Scaffold502.g2329.t1"/>
    <property type="gene ID" value="Csp11.Scaffold502.g2329"/>
</dbReference>
<keyword evidence="1" id="KW-0378">Hydrolase</keyword>
<evidence type="ECO:0000256" key="2">
    <source>
        <dbReference type="ARBA" id="ARBA00038334"/>
    </source>
</evidence>
<reference evidence="5" key="1">
    <citation type="submission" date="2016-11" db="UniProtKB">
        <authorList>
            <consortium name="WormBaseParasite"/>
        </authorList>
    </citation>
    <scope>IDENTIFICATION</scope>
</reference>
<dbReference type="AlphaFoldDB" id="A0A1I7T4J5"/>
<protein>
    <submittedName>
        <fullName evidence="5">AB hydrolase-1 domain-containing protein</fullName>
    </submittedName>
</protein>
<dbReference type="STRING" id="1561998.A0A1I7T4J5"/>
<evidence type="ECO:0000259" key="3">
    <source>
        <dbReference type="Pfam" id="PF00561"/>
    </source>
</evidence>
<dbReference type="SUPFAM" id="SSF53474">
    <property type="entry name" value="alpha/beta-Hydrolases"/>
    <property type="match status" value="1"/>
</dbReference>
<dbReference type="Proteomes" id="UP000095282">
    <property type="component" value="Unplaced"/>
</dbReference>
<feature type="domain" description="AB hydrolase-1" evidence="3">
    <location>
        <begin position="78"/>
        <end position="323"/>
    </location>
</feature>
<evidence type="ECO:0000313" key="5">
    <source>
        <dbReference type="WBParaSite" id="Csp11.Scaffold502.g2329.t1"/>
    </source>
</evidence>
<comment type="similarity">
    <text evidence="2">Belongs to the AB hydrolase superfamily. Epoxide hydrolase family.</text>
</comment>
<evidence type="ECO:0000256" key="1">
    <source>
        <dbReference type="ARBA" id="ARBA00022801"/>
    </source>
</evidence>
<dbReference type="InterPro" id="IPR000073">
    <property type="entry name" value="AB_hydrolase_1"/>
</dbReference>
<accession>A0A1I7T4J5</accession>
<organism evidence="4 5">
    <name type="scientific">Caenorhabditis tropicalis</name>
    <dbReference type="NCBI Taxonomy" id="1561998"/>
    <lineage>
        <taxon>Eukaryota</taxon>
        <taxon>Metazoa</taxon>
        <taxon>Ecdysozoa</taxon>
        <taxon>Nematoda</taxon>
        <taxon>Chromadorea</taxon>
        <taxon>Rhabditida</taxon>
        <taxon>Rhabditina</taxon>
        <taxon>Rhabditomorpha</taxon>
        <taxon>Rhabditoidea</taxon>
        <taxon>Rhabditidae</taxon>
        <taxon>Peloderinae</taxon>
        <taxon>Caenorhabditis</taxon>
    </lineage>
</organism>
<dbReference type="PRINTS" id="PR00412">
    <property type="entry name" value="EPOXHYDRLASE"/>
</dbReference>
<sequence>MGVFHNLFTIVYATWRQYLYTTGALFTLTWKWFTHGKEYFVEHIYPEPECLKNWNHKFVQLKDIRMHYVEEGPSDGDVLLMVHGFPEFWYSWRYQIQFFKRSHRCVAIDMRGYNTTDHPSGISNYNIKFLVDDIRQFIETLGLKKVTLAAHDLGAIISWRVAMLHPNLIDKLIICNVPHPSAFYQVYKSSKEQRDKSWYIYFFQSQLLPEIAMRSNKMKMLESMFRGKIAGIRNSQNFTDEDMLAWKHVFSQPGATTGPLNYYRDLFNASNVPKKLQVVQPKVLILWGDEDAFLDKKGAELSIQFCRQCRLQMIRGASHWVQQDQPDLVNTYMEQFMNEDSYNITNNFKEIKSHL</sequence>
<evidence type="ECO:0000313" key="4">
    <source>
        <dbReference type="Proteomes" id="UP000095282"/>
    </source>
</evidence>
<dbReference type="InterPro" id="IPR000639">
    <property type="entry name" value="Epox_hydrolase-like"/>
</dbReference>
<dbReference type="PANTHER" id="PTHR43329">
    <property type="entry name" value="EPOXIDE HYDROLASE"/>
    <property type="match status" value="1"/>
</dbReference>
<dbReference type="GO" id="GO:0004301">
    <property type="term" value="F:epoxide hydrolase activity"/>
    <property type="evidence" value="ECO:0007669"/>
    <property type="project" value="UniProtKB-ARBA"/>
</dbReference>
<dbReference type="Gene3D" id="3.40.50.1820">
    <property type="entry name" value="alpha/beta hydrolase"/>
    <property type="match status" value="1"/>
</dbReference>
<name>A0A1I7T4J5_9PELO</name>
<dbReference type="Pfam" id="PF00561">
    <property type="entry name" value="Abhydrolase_1"/>
    <property type="match status" value="1"/>
</dbReference>
<dbReference type="eggNOG" id="KOG4178">
    <property type="taxonomic scope" value="Eukaryota"/>
</dbReference>